<evidence type="ECO:0000313" key="2">
    <source>
        <dbReference type="EMBL" id="KAJ4372463.1"/>
    </source>
</evidence>
<feature type="compositionally biased region" description="Basic and acidic residues" evidence="1">
    <location>
        <begin position="137"/>
        <end position="164"/>
    </location>
</feature>
<protein>
    <submittedName>
        <fullName evidence="2">Uncharacterized protein</fullName>
    </submittedName>
</protein>
<feature type="compositionally biased region" description="Basic and acidic residues" evidence="1">
    <location>
        <begin position="118"/>
        <end position="128"/>
    </location>
</feature>
<evidence type="ECO:0000313" key="3">
    <source>
        <dbReference type="Proteomes" id="UP001140560"/>
    </source>
</evidence>
<dbReference type="OrthoDB" id="5403747at2759"/>
<dbReference type="AlphaFoldDB" id="A0A9W8YAQ9"/>
<comment type="caution">
    <text evidence="2">The sequence shown here is derived from an EMBL/GenBank/DDBJ whole genome shotgun (WGS) entry which is preliminary data.</text>
</comment>
<feature type="compositionally biased region" description="Basic residues" evidence="1">
    <location>
        <begin position="107"/>
        <end position="117"/>
    </location>
</feature>
<dbReference type="EMBL" id="JAPEUY010000006">
    <property type="protein sequence ID" value="KAJ4372463.1"/>
    <property type="molecule type" value="Genomic_DNA"/>
</dbReference>
<evidence type="ECO:0000256" key="1">
    <source>
        <dbReference type="SAM" id="MobiDB-lite"/>
    </source>
</evidence>
<name>A0A9W8YAQ9_9PLEO</name>
<accession>A0A9W8YAQ9</accession>
<reference evidence="2" key="1">
    <citation type="submission" date="2022-10" db="EMBL/GenBank/DDBJ databases">
        <title>Tapping the CABI collections for fungal endophytes: first genome assemblies for Collariella, Neodidymelliopsis, Ascochyta clinopodiicola, Didymella pomorum, Didymosphaeria variabile, Neocosmospora piperis and Neocucurbitaria cava.</title>
        <authorList>
            <person name="Hill R."/>
        </authorList>
    </citation>
    <scope>NUCLEOTIDE SEQUENCE</scope>
    <source>
        <strain evidence="2">IMI 356814</strain>
    </source>
</reference>
<gene>
    <name evidence="2" type="ORF">N0V83_004237</name>
</gene>
<keyword evidence="3" id="KW-1185">Reference proteome</keyword>
<feature type="region of interest" description="Disordered" evidence="1">
    <location>
        <begin position="70"/>
        <end position="173"/>
    </location>
</feature>
<organism evidence="2 3">
    <name type="scientific">Neocucurbitaria cava</name>
    <dbReference type="NCBI Taxonomy" id="798079"/>
    <lineage>
        <taxon>Eukaryota</taxon>
        <taxon>Fungi</taxon>
        <taxon>Dikarya</taxon>
        <taxon>Ascomycota</taxon>
        <taxon>Pezizomycotina</taxon>
        <taxon>Dothideomycetes</taxon>
        <taxon>Pleosporomycetidae</taxon>
        <taxon>Pleosporales</taxon>
        <taxon>Pleosporineae</taxon>
        <taxon>Cucurbitariaceae</taxon>
        <taxon>Neocucurbitaria</taxon>
    </lineage>
</organism>
<proteinExistence type="predicted"/>
<sequence>MSDTEKPGAVAKKEASRFTERELQLLGWAMQSLKSGPPEIDYDKLAAFAGMSNPRSAGNAWAKLKNKLMSGDDTASAPATPKKGGAKKKTAVKDSDGDEVMTTPKATPKKTPRKRAAKKQDVDGEASPKKKVAGKKALSDETVKSEPEEAEDIEKNESPVKAELEDFDIEVEV</sequence>
<dbReference type="Proteomes" id="UP001140560">
    <property type="component" value="Unassembled WGS sequence"/>
</dbReference>